<organism evidence="1 2">
    <name type="scientific">Pseudomonas gessardii</name>
    <dbReference type="NCBI Taxonomy" id="78544"/>
    <lineage>
        <taxon>Bacteria</taxon>
        <taxon>Pseudomonadati</taxon>
        <taxon>Pseudomonadota</taxon>
        <taxon>Gammaproteobacteria</taxon>
        <taxon>Pseudomonadales</taxon>
        <taxon>Pseudomonadaceae</taxon>
        <taxon>Pseudomonas</taxon>
    </lineage>
</organism>
<protein>
    <submittedName>
        <fullName evidence="1">Uncharacterized protein</fullName>
    </submittedName>
</protein>
<dbReference type="AlphaFoldDB" id="A0A7Y1MTH8"/>
<name>A0A7Y1MTH8_9PSED</name>
<dbReference type="GeneID" id="70103512"/>
<evidence type="ECO:0000313" key="1">
    <source>
        <dbReference type="EMBL" id="NNA98091.1"/>
    </source>
</evidence>
<evidence type="ECO:0000313" key="2">
    <source>
        <dbReference type="Proteomes" id="UP000542111"/>
    </source>
</evidence>
<reference evidence="1 2" key="1">
    <citation type="journal article" date="2020" name="Front. Microbiol.">
        <title>Genetic Organization of the aprX-lipA2 Operon Affects the Proteolytic Potential of Pseudomonas Species in Milk.</title>
        <authorList>
            <person name="Maier C."/>
            <person name="Huptas C."/>
            <person name="von Neubeck M."/>
            <person name="Scherer S."/>
            <person name="Wenning M."/>
            <person name="Lucking G."/>
        </authorList>
    </citation>
    <scope>NUCLEOTIDE SEQUENCE [LARGE SCALE GENOMIC DNA]</scope>
    <source>
        <strain evidence="1 2">G4779</strain>
    </source>
</reference>
<dbReference type="Proteomes" id="UP000542111">
    <property type="component" value="Unassembled WGS sequence"/>
</dbReference>
<accession>A0A7Y1MTH8</accession>
<proteinExistence type="predicted"/>
<sequence length="97" mass="10475">MAIPFLILGGMGLLAAAGVGVSISESEKSKRGEKIRAAKEAVGEMIDEVKTFVQAGSFHSALKALQDGEVYLMKNYDLSPEHKEMFKGNYAALEKLL</sequence>
<dbReference type="EMBL" id="JAAQYP010000048">
    <property type="protein sequence ID" value="NNA98091.1"/>
    <property type="molecule type" value="Genomic_DNA"/>
</dbReference>
<gene>
    <name evidence="1" type="ORF">HBO33_23265</name>
</gene>
<dbReference type="RefSeq" id="WP_076964536.1">
    <property type="nucleotide sequence ID" value="NZ_CBCRYT010000048.1"/>
</dbReference>
<comment type="caution">
    <text evidence="1">The sequence shown here is derived from an EMBL/GenBank/DDBJ whole genome shotgun (WGS) entry which is preliminary data.</text>
</comment>